<organism evidence="5 6">
    <name type="scientific">Trachymyrmex septentrionalis</name>
    <dbReference type="NCBI Taxonomy" id="34720"/>
    <lineage>
        <taxon>Eukaryota</taxon>
        <taxon>Metazoa</taxon>
        <taxon>Ecdysozoa</taxon>
        <taxon>Arthropoda</taxon>
        <taxon>Hexapoda</taxon>
        <taxon>Insecta</taxon>
        <taxon>Pterygota</taxon>
        <taxon>Neoptera</taxon>
        <taxon>Endopterygota</taxon>
        <taxon>Hymenoptera</taxon>
        <taxon>Apocrita</taxon>
        <taxon>Aculeata</taxon>
        <taxon>Formicoidea</taxon>
        <taxon>Formicidae</taxon>
        <taxon>Myrmicinae</taxon>
        <taxon>Trachymyrmex</taxon>
    </lineage>
</organism>
<accession>A0A195ESB8</accession>
<feature type="region of interest" description="Disordered" evidence="3">
    <location>
        <begin position="40"/>
        <end position="63"/>
    </location>
</feature>
<dbReference type="SMART" id="SM00192">
    <property type="entry name" value="LDLa"/>
    <property type="match status" value="1"/>
</dbReference>
<dbReference type="STRING" id="34720.A0A195ESB8"/>
<dbReference type="Gene3D" id="2.40.128.620">
    <property type="match status" value="1"/>
</dbReference>
<keyword evidence="4" id="KW-1133">Transmembrane helix</keyword>
<proteinExistence type="predicted"/>
<name>A0A195ESB8_9HYME</name>
<comment type="caution">
    <text evidence="2">Lacks conserved residue(s) required for the propagation of feature annotation.</text>
</comment>
<dbReference type="InterPro" id="IPR023415">
    <property type="entry name" value="LDLR_class-A_CS"/>
</dbReference>
<keyword evidence="4" id="KW-0812">Transmembrane</keyword>
<dbReference type="PROSITE" id="PS50068">
    <property type="entry name" value="LDLRA_2"/>
    <property type="match status" value="1"/>
</dbReference>
<dbReference type="InterPro" id="IPR053103">
    <property type="entry name" value="IDLSRF-like_peptide"/>
</dbReference>
<feature type="transmembrane region" description="Helical" evidence="4">
    <location>
        <begin position="285"/>
        <end position="303"/>
    </location>
</feature>
<dbReference type="CDD" id="cd00112">
    <property type="entry name" value="LDLa"/>
    <property type="match status" value="1"/>
</dbReference>
<dbReference type="InterPro" id="IPR036055">
    <property type="entry name" value="LDL_receptor-like_sf"/>
</dbReference>
<gene>
    <name evidence="5" type="ORF">ALC56_14878</name>
</gene>
<dbReference type="Proteomes" id="UP000078541">
    <property type="component" value="Unassembled WGS sequence"/>
</dbReference>
<protein>
    <submittedName>
        <fullName evidence="5">Prohormone-4</fullName>
    </submittedName>
</protein>
<reference evidence="5 6" key="1">
    <citation type="submission" date="2016-03" db="EMBL/GenBank/DDBJ databases">
        <title>Trachymyrmex septentrionalis WGS genome.</title>
        <authorList>
            <person name="Nygaard S."/>
            <person name="Hu H."/>
            <person name="Boomsma J."/>
            <person name="Zhang G."/>
        </authorList>
    </citation>
    <scope>NUCLEOTIDE SEQUENCE [LARGE SCALE GENOMIC DNA]</scope>
    <source>
        <strain evidence="5">Tsep2-gDNA-1</strain>
        <tissue evidence="5">Whole body</tissue>
    </source>
</reference>
<evidence type="ECO:0000313" key="6">
    <source>
        <dbReference type="Proteomes" id="UP000078541"/>
    </source>
</evidence>
<keyword evidence="6" id="KW-1185">Reference proteome</keyword>
<keyword evidence="1" id="KW-1015">Disulfide bond</keyword>
<feature type="compositionally biased region" description="Basic and acidic residues" evidence="3">
    <location>
        <begin position="239"/>
        <end position="254"/>
    </location>
</feature>
<evidence type="ECO:0000256" key="4">
    <source>
        <dbReference type="SAM" id="Phobius"/>
    </source>
</evidence>
<dbReference type="PROSITE" id="PS01209">
    <property type="entry name" value="LDLRA_1"/>
    <property type="match status" value="1"/>
</dbReference>
<dbReference type="PANTHER" id="PTHR20967:SF0">
    <property type="entry name" value="PROHORMONE-4"/>
    <property type="match status" value="1"/>
</dbReference>
<evidence type="ECO:0000313" key="5">
    <source>
        <dbReference type="EMBL" id="KYN31066.1"/>
    </source>
</evidence>
<feature type="region of interest" description="Disordered" evidence="3">
    <location>
        <begin position="226"/>
        <end position="261"/>
    </location>
</feature>
<evidence type="ECO:0000256" key="2">
    <source>
        <dbReference type="PROSITE-ProRule" id="PRU00124"/>
    </source>
</evidence>
<dbReference type="InterPro" id="IPR002172">
    <property type="entry name" value="LDrepeatLR_classA_rpt"/>
</dbReference>
<keyword evidence="4" id="KW-0472">Membrane</keyword>
<evidence type="ECO:0000256" key="3">
    <source>
        <dbReference type="SAM" id="MobiDB-lite"/>
    </source>
</evidence>
<dbReference type="EMBL" id="KQ981993">
    <property type="protein sequence ID" value="KYN31066.1"/>
    <property type="molecule type" value="Genomic_DNA"/>
</dbReference>
<dbReference type="AlphaFoldDB" id="A0A195ESB8"/>
<dbReference type="PANTHER" id="PTHR20967">
    <property type="entry name" value="PROHORMONE-4"/>
    <property type="match status" value="1"/>
</dbReference>
<evidence type="ECO:0000256" key="1">
    <source>
        <dbReference type="ARBA" id="ARBA00023157"/>
    </source>
</evidence>
<sequence length="481" mass="53418">MRYQPLVSSPLGDEGLKSMRAQRQAWVFQGRPVISRFSIGRPVSHAPSSSSPSPSPTAQVPTYQHEPAAGAGEIAWRRCVPCSHFAGWLCSLCAVTVTVTRPARAQVGEGGGKRARWWLRGSERPERFRERANEVGGESDLAAPLTFARTHAYRITDAAQPKRSAQVLSGRGTLREPPRGVTLQHLGHWWRTRYSQIPTSERAGDSREKVTIHYTGFAFARRNQGFSSGRIKGSPLPARSEKERERERKREPRTCRRSSNRAKKIKERLSVTCKRIREARMVRRFCNGAVALGIALTACAAFPRAVMAIDLSRFYGHFNTKRSEACHPYEPFKCPGDGICISIQYLCDGAPDCQDGYDEDSRLCTAAKRPPVEETASFLQSLLASHGPNYLEKLFGTKARDTLKPLGGVEKVAIALSESQTIEDFGAALHLMRSDLEHLRSVFMAVENGDLGMLKSIGIKDSELGDVKFFLEKLVKTGFLD</sequence>
<dbReference type="SUPFAM" id="SSF57424">
    <property type="entry name" value="LDL receptor-like module"/>
    <property type="match status" value="1"/>
</dbReference>
<dbReference type="Pfam" id="PF00057">
    <property type="entry name" value="Ldl_recept_a"/>
    <property type="match status" value="1"/>
</dbReference>